<accession>A0A146JX91</accession>
<protein>
    <recommendedName>
        <fullName evidence="2">Ubiquitin-like domain-containing protein</fullName>
    </recommendedName>
</protein>
<organism evidence="1">
    <name type="scientific">Trepomonas sp. PC1</name>
    <dbReference type="NCBI Taxonomy" id="1076344"/>
    <lineage>
        <taxon>Eukaryota</taxon>
        <taxon>Metamonada</taxon>
        <taxon>Diplomonadida</taxon>
        <taxon>Hexamitidae</taxon>
        <taxon>Hexamitinae</taxon>
        <taxon>Trepomonas</taxon>
    </lineage>
</organism>
<evidence type="ECO:0000313" key="1">
    <source>
        <dbReference type="EMBL" id="JAP89273.1"/>
    </source>
</evidence>
<proteinExistence type="predicted"/>
<name>A0A146JX91_9EUKA</name>
<feature type="non-terminal residue" evidence="1">
    <location>
        <position position="1"/>
    </location>
</feature>
<sequence length="384" mass="44465">IKLKMKAVDATYLVDFAGDTKLSRIRAEAADKFKIPEAGIKLVAHDQVLNLAESLCVQLKDNDTIFVEFDEENLESNETQMKREKLTKKLQESNDVHKALQVYKNDERLVKPFLLTAQDYLEQAFRVNKFVEDLKKAPEFDPKNVDLTKQKFAETVGTGAIQHVEDIQQSYPPSYNYYVLKNDEFLQFRVDAEKAHKELDAEAEKLPQLALIQKAELKTLTYRPQDSKFFELEQLEKQKVSTVLVEYLFTQIAVMLILVEQLLKQVDGREFDDYVQKDHFSDLKQLCGASYYAMLQMIEVKDLLLGQFLGRANEMDAKQVEKGYQAYIERLEQGYKSEMEMVMMYGFNVNKAEVLQRLEMSGGDTQKVIDDLQKEQDEQEKAAK</sequence>
<dbReference type="EMBL" id="GDID01007333">
    <property type="protein sequence ID" value="JAP89273.1"/>
    <property type="molecule type" value="Transcribed_RNA"/>
</dbReference>
<evidence type="ECO:0008006" key="2">
    <source>
        <dbReference type="Google" id="ProtNLM"/>
    </source>
</evidence>
<reference evidence="1" key="1">
    <citation type="submission" date="2015-07" db="EMBL/GenBank/DDBJ databases">
        <title>Adaptation to a free-living lifestyle via gene acquisitions in the diplomonad Trepomonas sp. PC1.</title>
        <authorList>
            <person name="Xu F."/>
            <person name="Jerlstrom-Hultqvist J."/>
            <person name="Kolisko M."/>
            <person name="Simpson A.G.B."/>
            <person name="Roger A.J."/>
            <person name="Svard S.G."/>
            <person name="Andersson J.O."/>
        </authorList>
    </citation>
    <scope>NUCLEOTIDE SEQUENCE</scope>
    <source>
        <strain evidence="1">PC1</strain>
    </source>
</reference>
<gene>
    <name evidence="1" type="ORF">TPC1_31232</name>
</gene>
<dbReference type="AlphaFoldDB" id="A0A146JX91"/>